<keyword evidence="4" id="KW-0547">Nucleotide-binding</keyword>
<dbReference type="InterPro" id="IPR011009">
    <property type="entry name" value="Kinase-like_dom_sf"/>
</dbReference>
<gene>
    <name evidence="8" type="ORF">HJG60_010542</name>
</gene>
<keyword evidence="2" id="KW-0723">Serine/threonine-protein kinase</keyword>
<dbReference type="SUPFAM" id="SSF56112">
    <property type="entry name" value="Protein kinase-like (PK-like)"/>
    <property type="match status" value="1"/>
</dbReference>
<evidence type="ECO:0000256" key="3">
    <source>
        <dbReference type="ARBA" id="ARBA00022679"/>
    </source>
</evidence>
<proteinExistence type="predicted"/>
<evidence type="ECO:0000313" key="8">
    <source>
        <dbReference type="EMBL" id="KAF6114577.1"/>
    </source>
</evidence>
<dbReference type="AlphaFoldDB" id="A0A834EHJ6"/>
<dbReference type="Proteomes" id="UP000664940">
    <property type="component" value="Unassembled WGS sequence"/>
</dbReference>
<reference evidence="8 9" key="1">
    <citation type="journal article" date="2020" name="Nature">
        <title>Six reference-quality genomes reveal evolution of bat adaptations.</title>
        <authorList>
            <person name="Jebb D."/>
            <person name="Huang Z."/>
            <person name="Pippel M."/>
            <person name="Hughes G.M."/>
            <person name="Lavrichenko K."/>
            <person name="Devanna P."/>
            <person name="Winkler S."/>
            <person name="Jermiin L.S."/>
            <person name="Skirmuntt E.C."/>
            <person name="Katzourakis A."/>
            <person name="Burkitt-Gray L."/>
            <person name="Ray D.A."/>
            <person name="Sullivan K.A.M."/>
            <person name="Roscito J.G."/>
            <person name="Kirilenko B.M."/>
            <person name="Davalos L.M."/>
            <person name="Corthals A.P."/>
            <person name="Power M.L."/>
            <person name="Jones G."/>
            <person name="Ransome R.D."/>
            <person name="Dechmann D.K.N."/>
            <person name="Locatelli A.G."/>
            <person name="Puechmaille S.J."/>
            <person name="Fedrigo O."/>
            <person name="Jarvis E.D."/>
            <person name="Hiller M."/>
            <person name="Vernes S.C."/>
            <person name="Myers E.W."/>
            <person name="Teeling E.C."/>
        </authorList>
    </citation>
    <scope>NUCLEOTIDE SEQUENCE [LARGE SCALE GENOMIC DNA]</scope>
    <source>
        <strain evidence="8">Bat1K_MPI-CBG_1</strain>
    </source>
</reference>
<feature type="domain" description="Protein kinase" evidence="7">
    <location>
        <begin position="1"/>
        <end position="137"/>
    </location>
</feature>
<evidence type="ECO:0000259" key="7">
    <source>
        <dbReference type="PROSITE" id="PS50011"/>
    </source>
</evidence>
<evidence type="ECO:0000256" key="5">
    <source>
        <dbReference type="ARBA" id="ARBA00022777"/>
    </source>
</evidence>
<name>A0A834EHJ6_9CHIR</name>
<keyword evidence="6" id="KW-0067">ATP-binding</keyword>
<dbReference type="SMART" id="SM00220">
    <property type="entry name" value="S_TKc"/>
    <property type="match status" value="1"/>
</dbReference>
<evidence type="ECO:0000256" key="6">
    <source>
        <dbReference type="ARBA" id="ARBA00022840"/>
    </source>
</evidence>
<keyword evidence="3" id="KW-0808">Transferase</keyword>
<dbReference type="InterPro" id="IPR000719">
    <property type="entry name" value="Prot_kinase_dom"/>
</dbReference>
<dbReference type="GO" id="GO:0005737">
    <property type="term" value="C:cytoplasm"/>
    <property type="evidence" value="ECO:0007669"/>
    <property type="project" value="TreeGrafter"/>
</dbReference>
<sequence>MSNNFAAITANEYHTGNSILLNTIDKGFFAKVRLARHILTGTEVAVKITSSRAIFQEMVSVVQHCHQRGIVYQDRKTENIPLDGELNIKLTDFGSSTEFSDRKQNIFYDTVSYMAPEILQLQPYDGPKVDVWSLRVI</sequence>
<keyword evidence="5" id="KW-0418">Kinase</keyword>
<evidence type="ECO:0000313" key="9">
    <source>
        <dbReference type="Proteomes" id="UP000664940"/>
    </source>
</evidence>
<dbReference type="GO" id="GO:0050321">
    <property type="term" value="F:tau-protein kinase activity"/>
    <property type="evidence" value="ECO:0007669"/>
    <property type="project" value="TreeGrafter"/>
</dbReference>
<comment type="caution">
    <text evidence="8">The sequence shown here is derived from an EMBL/GenBank/DDBJ whole genome shotgun (WGS) entry which is preliminary data.</text>
</comment>
<dbReference type="Pfam" id="PF00069">
    <property type="entry name" value="Pkinase"/>
    <property type="match status" value="1"/>
</dbReference>
<dbReference type="GO" id="GO:0005524">
    <property type="term" value="F:ATP binding"/>
    <property type="evidence" value="ECO:0007669"/>
    <property type="project" value="UniProtKB-KW"/>
</dbReference>
<dbReference type="GO" id="GO:0035556">
    <property type="term" value="P:intracellular signal transduction"/>
    <property type="evidence" value="ECO:0007669"/>
    <property type="project" value="TreeGrafter"/>
</dbReference>
<dbReference type="Gene3D" id="1.10.510.10">
    <property type="entry name" value="Transferase(Phosphotransferase) domain 1"/>
    <property type="match status" value="1"/>
</dbReference>
<evidence type="ECO:0000256" key="1">
    <source>
        <dbReference type="ARBA" id="ARBA00012513"/>
    </source>
</evidence>
<dbReference type="PANTHER" id="PTHR24346">
    <property type="entry name" value="MAP/MICROTUBULE AFFINITY-REGULATING KINASE"/>
    <property type="match status" value="1"/>
</dbReference>
<dbReference type="PROSITE" id="PS50011">
    <property type="entry name" value="PROTEIN_KINASE_DOM"/>
    <property type="match status" value="1"/>
</dbReference>
<organism evidence="8 9">
    <name type="scientific">Phyllostomus discolor</name>
    <name type="common">pale spear-nosed bat</name>
    <dbReference type="NCBI Taxonomy" id="89673"/>
    <lineage>
        <taxon>Eukaryota</taxon>
        <taxon>Metazoa</taxon>
        <taxon>Chordata</taxon>
        <taxon>Craniata</taxon>
        <taxon>Vertebrata</taxon>
        <taxon>Euteleostomi</taxon>
        <taxon>Mammalia</taxon>
        <taxon>Eutheria</taxon>
        <taxon>Laurasiatheria</taxon>
        <taxon>Chiroptera</taxon>
        <taxon>Yangochiroptera</taxon>
        <taxon>Phyllostomidae</taxon>
        <taxon>Phyllostominae</taxon>
        <taxon>Phyllostomus</taxon>
    </lineage>
</organism>
<dbReference type="EC" id="2.7.11.1" evidence="1"/>
<evidence type="ECO:0000256" key="4">
    <source>
        <dbReference type="ARBA" id="ARBA00022741"/>
    </source>
</evidence>
<evidence type="ECO:0000256" key="2">
    <source>
        <dbReference type="ARBA" id="ARBA00022527"/>
    </source>
</evidence>
<protein>
    <recommendedName>
        <fullName evidence="1">non-specific serine/threonine protein kinase</fullName>
        <ecNumber evidence="1">2.7.11.1</ecNumber>
    </recommendedName>
</protein>
<dbReference type="GO" id="GO:0000226">
    <property type="term" value="P:microtubule cytoskeleton organization"/>
    <property type="evidence" value="ECO:0007669"/>
    <property type="project" value="TreeGrafter"/>
</dbReference>
<dbReference type="PANTHER" id="PTHR24346:SF82">
    <property type="entry name" value="KP78A-RELATED"/>
    <property type="match status" value="1"/>
</dbReference>
<accession>A0A834EHJ6</accession>
<dbReference type="EMBL" id="JABVXQ010000004">
    <property type="protein sequence ID" value="KAF6114577.1"/>
    <property type="molecule type" value="Genomic_DNA"/>
</dbReference>